<dbReference type="Pfam" id="PF08501">
    <property type="entry name" value="Shikimate_dh_N"/>
    <property type="match status" value="1"/>
</dbReference>
<dbReference type="PANTHER" id="PTHR21089:SF1">
    <property type="entry name" value="BIFUNCTIONAL 3-DEHYDROQUINATE DEHYDRATASE_SHIKIMATE DEHYDROGENASE, CHLOROPLASTIC"/>
    <property type="match status" value="1"/>
</dbReference>
<comment type="subunit">
    <text evidence="8">Homodimer.</text>
</comment>
<dbReference type="HAMAP" id="MF_00222">
    <property type="entry name" value="Shikimate_DH_AroE"/>
    <property type="match status" value="1"/>
</dbReference>
<evidence type="ECO:0000256" key="5">
    <source>
        <dbReference type="ARBA" id="ARBA00023002"/>
    </source>
</evidence>
<keyword evidence="4 8" id="KW-0521">NADP</keyword>
<feature type="binding site" evidence="8">
    <location>
        <position position="253"/>
    </location>
    <ligand>
        <name>shikimate</name>
        <dbReference type="ChEBI" id="CHEBI:36208"/>
    </ligand>
</feature>
<feature type="domain" description="Shikimate dehydrogenase substrate binding N-terminal" evidence="10">
    <location>
        <begin position="12"/>
        <end position="94"/>
    </location>
</feature>
<reference evidence="12 13" key="1">
    <citation type="submission" date="2021-06" db="EMBL/GenBank/DDBJ databases">
        <authorList>
            <person name="Grouzdev D.S."/>
            <person name="Koziaeva V."/>
        </authorList>
    </citation>
    <scope>NUCLEOTIDE SEQUENCE [LARGE SCALE GENOMIC DNA]</scope>
    <source>
        <strain evidence="12 13">22</strain>
    </source>
</reference>
<dbReference type="InterPro" id="IPR006151">
    <property type="entry name" value="Shikm_DH/Glu-tRNA_Rdtase"/>
</dbReference>
<dbReference type="GO" id="GO:0008652">
    <property type="term" value="P:amino acid biosynthetic process"/>
    <property type="evidence" value="ECO:0007669"/>
    <property type="project" value="UniProtKB-KW"/>
</dbReference>
<feature type="active site" description="Proton acceptor" evidence="8">
    <location>
        <position position="71"/>
    </location>
</feature>
<dbReference type="Proteomes" id="UP000766595">
    <property type="component" value="Unassembled WGS sequence"/>
</dbReference>
<comment type="caution">
    <text evidence="12">The sequence shown here is derived from an EMBL/GenBank/DDBJ whole genome shotgun (WGS) entry which is preliminary data.</text>
</comment>
<evidence type="ECO:0000256" key="1">
    <source>
        <dbReference type="ARBA" id="ARBA00004871"/>
    </source>
</evidence>
<evidence type="ECO:0000313" key="13">
    <source>
        <dbReference type="Proteomes" id="UP000766595"/>
    </source>
</evidence>
<dbReference type="Pfam" id="PF01488">
    <property type="entry name" value="Shikimate_DH"/>
    <property type="match status" value="1"/>
</dbReference>
<feature type="domain" description="Quinate/shikimate 5-dehydrogenase/glutamyl-tRNA reductase" evidence="9">
    <location>
        <begin position="127"/>
        <end position="198"/>
    </location>
</feature>
<evidence type="ECO:0000256" key="6">
    <source>
        <dbReference type="ARBA" id="ARBA00023141"/>
    </source>
</evidence>
<dbReference type="NCBIfam" id="NF001312">
    <property type="entry name" value="PRK00258.1-4"/>
    <property type="match status" value="1"/>
</dbReference>
<keyword evidence="5 8" id="KW-0560">Oxidoreductase</keyword>
<dbReference type="Gene3D" id="3.40.50.10860">
    <property type="entry name" value="Leucine Dehydrogenase, chain A, domain 1"/>
    <property type="match status" value="1"/>
</dbReference>
<comment type="similarity">
    <text evidence="8">Belongs to the shikimate dehydrogenase family.</text>
</comment>
<feature type="domain" description="SDH C-terminal" evidence="11">
    <location>
        <begin position="246"/>
        <end position="269"/>
    </location>
</feature>
<evidence type="ECO:0000259" key="9">
    <source>
        <dbReference type="Pfam" id="PF01488"/>
    </source>
</evidence>
<dbReference type="InterPro" id="IPR022893">
    <property type="entry name" value="Shikimate_DH_fam"/>
</dbReference>
<evidence type="ECO:0000259" key="11">
    <source>
        <dbReference type="Pfam" id="PF18317"/>
    </source>
</evidence>
<dbReference type="Gene3D" id="3.40.50.720">
    <property type="entry name" value="NAD(P)-binding Rossmann-like Domain"/>
    <property type="match status" value="1"/>
</dbReference>
<evidence type="ECO:0000259" key="10">
    <source>
        <dbReference type="Pfam" id="PF08501"/>
    </source>
</evidence>
<feature type="binding site" evidence="8">
    <location>
        <position position="92"/>
    </location>
    <ligand>
        <name>shikimate</name>
        <dbReference type="ChEBI" id="CHEBI:36208"/>
    </ligand>
</feature>
<dbReference type="GO" id="GO:0009423">
    <property type="term" value="P:chorismate biosynthetic process"/>
    <property type="evidence" value="ECO:0007669"/>
    <property type="project" value="UniProtKB-UniRule"/>
</dbReference>
<sequence length="281" mass="29789">MSSQERFCLAGVMGQPVLHSRSPMIHGHWFAQYGLKGAYVPLAIPPERLEAALRALPALGFSGCNITLPHKVAAMAVMDEVDPRARRIGAINCVVVRPDGSLYGCNNDGFGYLESVRERFPDWRVDAGPIVVLGAGGGARAVVAALADAGAPEIRLVNRSADHAVALAAEYGGPVKAVDWSRRAEILDDAAMVVNTTTQGMTGQPALDLALDRLPVAALVSDIVYIPLETPLLAAARARGNRTVNGLGMLINQARPAFQAWFGILPEVTPDLRARLEASVG</sequence>
<feature type="binding site" evidence="8">
    <location>
        <begin position="20"/>
        <end position="22"/>
    </location>
    <ligand>
        <name>shikimate</name>
        <dbReference type="ChEBI" id="CHEBI:36208"/>
    </ligand>
</feature>
<dbReference type="Pfam" id="PF18317">
    <property type="entry name" value="SDH_C"/>
    <property type="match status" value="1"/>
</dbReference>
<feature type="binding site" evidence="8">
    <location>
        <position position="246"/>
    </location>
    <ligand>
        <name>NADP(+)</name>
        <dbReference type="ChEBI" id="CHEBI:58349"/>
    </ligand>
</feature>
<feature type="binding site" evidence="8">
    <location>
        <position position="223"/>
    </location>
    <ligand>
        <name>NADP(+)</name>
        <dbReference type="ChEBI" id="CHEBI:58349"/>
    </ligand>
</feature>
<feature type="binding site" evidence="8">
    <location>
        <position position="108"/>
    </location>
    <ligand>
        <name>shikimate</name>
        <dbReference type="ChEBI" id="CHEBI:36208"/>
    </ligand>
</feature>
<dbReference type="PANTHER" id="PTHR21089">
    <property type="entry name" value="SHIKIMATE DEHYDROGENASE"/>
    <property type="match status" value="1"/>
</dbReference>
<comment type="caution">
    <text evidence="8">Lacks conserved residue(s) required for the propagation of feature annotation.</text>
</comment>
<dbReference type="GO" id="GO:0005829">
    <property type="term" value="C:cytosol"/>
    <property type="evidence" value="ECO:0007669"/>
    <property type="project" value="TreeGrafter"/>
</dbReference>
<dbReference type="AlphaFoldDB" id="A0A947D769"/>
<dbReference type="GO" id="GO:0009073">
    <property type="term" value="P:aromatic amino acid family biosynthetic process"/>
    <property type="evidence" value="ECO:0007669"/>
    <property type="project" value="UniProtKB-KW"/>
</dbReference>
<dbReference type="InterPro" id="IPR041121">
    <property type="entry name" value="SDH_C"/>
</dbReference>
<dbReference type="InterPro" id="IPR011342">
    <property type="entry name" value="Shikimate_DH"/>
</dbReference>
<accession>A0A947D769</accession>
<dbReference type="InterPro" id="IPR046346">
    <property type="entry name" value="Aminoacid_DH-like_N_sf"/>
</dbReference>
<dbReference type="EC" id="1.1.1.25" evidence="2 8"/>
<evidence type="ECO:0000256" key="2">
    <source>
        <dbReference type="ARBA" id="ARBA00012962"/>
    </source>
</evidence>
<dbReference type="NCBIfam" id="TIGR00507">
    <property type="entry name" value="aroE"/>
    <property type="match status" value="1"/>
</dbReference>
<dbReference type="SUPFAM" id="SSF51735">
    <property type="entry name" value="NAD(P)-binding Rossmann-fold domains"/>
    <property type="match status" value="1"/>
</dbReference>
<dbReference type="InterPro" id="IPR036291">
    <property type="entry name" value="NAD(P)-bd_dom_sf"/>
</dbReference>
<evidence type="ECO:0000256" key="3">
    <source>
        <dbReference type="ARBA" id="ARBA00022605"/>
    </source>
</evidence>
<comment type="catalytic activity">
    <reaction evidence="7 8">
        <text>shikimate + NADP(+) = 3-dehydroshikimate + NADPH + H(+)</text>
        <dbReference type="Rhea" id="RHEA:17737"/>
        <dbReference type="ChEBI" id="CHEBI:15378"/>
        <dbReference type="ChEBI" id="CHEBI:16630"/>
        <dbReference type="ChEBI" id="CHEBI:36208"/>
        <dbReference type="ChEBI" id="CHEBI:57783"/>
        <dbReference type="ChEBI" id="CHEBI:58349"/>
        <dbReference type="EC" id="1.1.1.25"/>
    </reaction>
</comment>
<gene>
    <name evidence="8" type="primary">aroE</name>
    <name evidence="12" type="ORF">KL771_23005</name>
</gene>
<evidence type="ECO:0000256" key="7">
    <source>
        <dbReference type="ARBA" id="ARBA00049442"/>
    </source>
</evidence>
<feature type="binding site" evidence="8">
    <location>
        <position position="225"/>
    </location>
    <ligand>
        <name>shikimate</name>
        <dbReference type="ChEBI" id="CHEBI:36208"/>
    </ligand>
</feature>
<evidence type="ECO:0000256" key="8">
    <source>
        <dbReference type="HAMAP-Rule" id="MF_00222"/>
    </source>
</evidence>
<organism evidence="12 13">
    <name type="scientific">Prosthecodimorpha staleyi</name>
    <dbReference type="NCBI Taxonomy" id="2840188"/>
    <lineage>
        <taxon>Bacteria</taxon>
        <taxon>Pseudomonadati</taxon>
        <taxon>Pseudomonadota</taxon>
        <taxon>Alphaproteobacteria</taxon>
        <taxon>Hyphomicrobiales</taxon>
        <taxon>Ancalomicrobiaceae</taxon>
        <taxon>Prosthecodimorpha</taxon>
    </lineage>
</organism>
<comment type="pathway">
    <text evidence="1 8">Metabolic intermediate biosynthesis; chorismate biosynthesis; chorismate from D-erythrose 4-phosphate and phosphoenolpyruvate: step 4/7.</text>
</comment>
<name>A0A947D769_9HYPH</name>
<dbReference type="RefSeq" id="WP_261970865.1">
    <property type="nucleotide sequence ID" value="NZ_JAHHZF010000013.1"/>
</dbReference>
<evidence type="ECO:0000313" key="12">
    <source>
        <dbReference type="EMBL" id="MBT9292350.1"/>
    </source>
</evidence>
<dbReference type="GO" id="GO:0050661">
    <property type="term" value="F:NADP binding"/>
    <property type="evidence" value="ECO:0007669"/>
    <property type="project" value="InterPro"/>
</dbReference>
<keyword evidence="13" id="KW-1185">Reference proteome</keyword>
<protein>
    <recommendedName>
        <fullName evidence="2 8">Shikimate dehydrogenase (NADP(+))</fullName>
        <shortName evidence="8">SDH</shortName>
        <ecNumber evidence="2 8">1.1.1.25</ecNumber>
    </recommendedName>
</protein>
<proteinExistence type="inferred from homology"/>
<comment type="function">
    <text evidence="8">Involved in the biosynthesis of the chorismate, which leads to the biosynthesis of aromatic amino acids. Catalyzes the reversible NADPH linked reduction of 3-dehydroshikimate (DHSA) to yield shikimate (SA).</text>
</comment>
<evidence type="ECO:0000256" key="4">
    <source>
        <dbReference type="ARBA" id="ARBA00022857"/>
    </source>
</evidence>
<dbReference type="GO" id="GO:0019632">
    <property type="term" value="P:shikimate metabolic process"/>
    <property type="evidence" value="ECO:0007669"/>
    <property type="project" value="InterPro"/>
</dbReference>
<dbReference type="EMBL" id="JAHHZF010000013">
    <property type="protein sequence ID" value="MBT9292350.1"/>
    <property type="molecule type" value="Genomic_DNA"/>
</dbReference>
<dbReference type="SUPFAM" id="SSF53223">
    <property type="entry name" value="Aminoacid dehydrogenase-like, N-terminal domain"/>
    <property type="match status" value="1"/>
</dbReference>
<dbReference type="GO" id="GO:0004764">
    <property type="term" value="F:shikimate 3-dehydrogenase (NADP+) activity"/>
    <property type="evidence" value="ECO:0007669"/>
    <property type="project" value="UniProtKB-UniRule"/>
</dbReference>
<dbReference type="CDD" id="cd01065">
    <property type="entry name" value="NAD_bind_Shikimate_DH"/>
    <property type="match status" value="1"/>
</dbReference>
<feature type="binding site" evidence="8">
    <location>
        <position position="67"/>
    </location>
    <ligand>
        <name>shikimate</name>
        <dbReference type="ChEBI" id="CHEBI:36208"/>
    </ligand>
</feature>
<dbReference type="InterPro" id="IPR013708">
    <property type="entry name" value="Shikimate_DH-bd_N"/>
</dbReference>
<keyword evidence="6 8" id="KW-0057">Aromatic amino acid biosynthesis</keyword>
<keyword evidence="3 8" id="KW-0028">Amino-acid biosynthesis</keyword>